<reference evidence="2" key="1">
    <citation type="journal article" date="2019" name="Int. J. Syst. Evol. Microbiol.">
        <title>The Global Catalogue of Microorganisms (GCM) 10K type strain sequencing project: providing services to taxonomists for standard genome sequencing and annotation.</title>
        <authorList>
            <consortium name="The Broad Institute Genomics Platform"/>
            <consortium name="The Broad Institute Genome Sequencing Center for Infectious Disease"/>
            <person name="Wu L."/>
            <person name="Ma J."/>
        </authorList>
    </citation>
    <scope>NUCLEOTIDE SEQUENCE [LARGE SCALE GENOMIC DNA]</scope>
    <source>
        <strain evidence="2">KACC 11588</strain>
    </source>
</reference>
<gene>
    <name evidence="1" type="ORF">ACFPOC_02610</name>
</gene>
<keyword evidence="2" id="KW-1185">Reference proteome</keyword>
<dbReference type="RefSeq" id="WP_209837610.1">
    <property type="nucleotide sequence ID" value="NZ_JAGGJP010000002.1"/>
</dbReference>
<name>A0ABW0S8S1_9RHOB</name>
<dbReference type="Proteomes" id="UP001596056">
    <property type="component" value="Unassembled WGS sequence"/>
</dbReference>
<sequence>MNQLSSVIHTVTTPQRLNGVDALRRFIEDHADGLRHAAELLGGEDHARSVDELVDLLIRQPGLSRQACRRVDRLLQLLSLELVSDLNSPEAGCFALIPPDHPDVADLCLLADGLRDAVAGAGDYLWSKLRNAPPRAA</sequence>
<accession>A0ABW0S8S1</accession>
<protein>
    <submittedName>
        <fullName evidence="1">Uncharacterized protein</fullName>
    </submittedName>
</protein>
<evidence type="ECO:0000313" key="1">
    <source>
        <dbReference type="EMBL" id="MFC5565304.1"/>
    </source>
</evidence>
<comment type="caution">
    <text evidence="1">The sequence shown here is derived from an EMBL/GenBank/DDBJ whole genome shotgun (WGS) entry which is preliminary data.</text>
</comment>
<organism evidence="1 2">
    <name type="scientific">Rubellimicrobium aerolatum</name>
    <dbReference type="NCBI Taxonomy" id="490979"/>
    <lineage>
        <taxon>Bacteria</taxon>
        <taxon>Pseudomonadati</taxon>
        <taxon>Pseudomonadota</taxon>
        <taxon>Alphaproteobacteria</taxon>
        <taxon>Rhodobacterales</taxon>
        <taxon>Roseobacteraceae</taxon>
        <taxon>Rubellimicrobium</taxon>
    </lineage>
</organism>
<evidence type="ECO:0000313" key="2">
    <source>
        <dbReference type="Proteomes" id="UP001596056"/>
    </source>
</evidence>
<proteinExistence type="predicted"/>
<dbReference type="EMBL" id="JBHSNA010000002">
    <property type="protein sequence ID" value="MFC5565304.1"/>
    <property type="molecule type" value="Genomic_DNA"/>
</dbReference>